<proteinExistence type="predicted"/>
<comment type="caution">
    <text evidence="2">The sequence shown here is derived from an EMBL/GenBank/DDBJ whole genome shotgun (WGS) entry which is preliminary data.</text>
</comment>
<dbReference type="PANTHER" id="PTHR18640">
    <property type="entry name" value="SOLUTE CARRIER FAMILY 10 MEMBER 7"/>
    <property type="match status" value="1"/>
</dbReference>
<dbReference type="EMBL" id="JAFMNX010000006">
    <property type="protein sequence ID" value="MBS9722635.1"/>
    <property type="molecule type" value="Genomic_DNA"/>
</dbReference>
<organism evidence="2 3">
    <name type="scientific">Tianweitania aestuarii</name>
    <dbReference type="NCBI Taxonomy" id="2814886"/>
    <lineage>
        <taxon>Bacteria</taxon>
        <taxon>Pseudomonadati</taxon>
        <taxon>Pseudomonadota</taxon>
        <taxon>Alphaproteobacteria</taxon>
        <taxon>Hyphomicrobiales</taxon>
        <taxon>Phyllobacteriaceae</taxon>
        <taxon>Tianweitania</taxon>
    </lineage>
</organism>
<gene>
    <name evidence="2" type="ORF">JYU29_18220</name>
</gene>
<dbReference type="InterPro" id="IPR038770">
    <property type="entry name" value="Na+/solute_symporter_sf"/>
</dbReference>
<feature type="transmembrane region" description="Helical" evidence="1">
    <location>
        <begin position="232"/>
        <end position="253"/>
    </location>
</feature>
<accession>A0ABS5S012</accession>
<feature type="transmembrane region" description="Helical" evidence="1">
    <location>
        <begin position="35"/>
        <end position="51"/>
    </location>
</feature>
<dbReference type="RefSeq" id="WP_213986279.1">
    <property type="nucleotide sequence ID" value="NZ_JAFMNX010000006.1"/>
</dbReference>
<evidence type="ECO:0000256" key="1">
    <source>
        <dbReference type="SAM" id="Phobius"/>
    </source>
</evidence>
<dbReference type="Pfam" id="PF13593">
    <property type="entry name" value="SBF_like"/>
    <property type="match status" value="1"/>
</dbReference>
<dbReference type="Gene3D" id="1.20.1530.20">
    <property type="match status" value="1"/>
</dbReference>
<dbReference type="PIRSF" id="PIRSF026166">
    <property type="entry name" value="UCP026166"/>
    <property type="match status" value="1"/>
</dbReference>
<keyword evidence="3" id="KW-1185">Reference proteome</keyword>
<evidence type="ECO:0000313" key="3">
    <source>
        <dbReference type="Proteomes" id="UP001297272"/>
    </source>
</evidence>
<feature type="transmembrane region" description="Helical" evidence="1">
    <location>
        <begin position="160"/>
        <end position="183"/>
    </location>
</feature>
<dbReference type="Proteomes" id="UP001297272">
    <property type="component" value="Unassembled WGS sequence"/>
</dbReference>
<dbReference type="PANTHER" id="PTHR18640:SF5">
    <property type="entry name" value="SODIUM_BILE ACID COTRANSPORTER 7"/>
    <property type="match status" value="1"/>
</dbReference>
<keyword evidence="1" id="KW-0472">Membrane</keyword>
<feature type="transmembrane region" description="Helical" evidence="1">
    <location>
        <begin position="204"/>
        <end position="226"/>
    </location>
</feature>
<reference evidence="2 3" key="1">
    <citation type="submission" date="2021-03" db="EMBL/GenBank/DDBJ databases">
        <title>Tianweitania aestuarii sp. nov., isolated from a tidal flat.</title>
        <authorList>
            <person name="Park S."/>
            <person name="Yoon J.-H."/>
        </authorList>
    </citation>
    <scope>NUCLEOTIDE SEQUENCE [LARGE SCALE GENOMIC DNA]</scope>
    <source>
        <strain evidence="2 3">BSSL-BM11</strain>
    </source>
</reference>
<feature type="transmembrane region" description="Helical" evidence="1">
    <location>
        <begin position="293"/>
        <end position="312"/>
    </location>
</feature>
<protein>
    <submittedName>
        <fullName evidence="2">Bile acid:sodium symporter</fullName>
    </submittedName>
</protein>
<feature type="transmembrane region" description="Helical" evidence="1">
    <location>
        <begin position="104"/>
        <end position="124"/>
    </location>
</feature>
<keyword evidence="1" id="KW-0812">Transmembrane</keyword>
<sequence>MNILKRIGIDAYMLLLIGMVMLGILLPAKGLGADIMGYVTYFAVSLLFFLYGAKLNASAIVKGLLNWKPQLLTFAATFLLFPVLGLGLAAILDGHLVPNLILGLLFLSVLPSTVQSSIAFTAIAGGNVPAAICAASLSNLIGVVLTPILVVIVLHQDGGGVGFAAIIKIGTQILLPFLLGQLLRPWIGAFIQRHKVLSIVVDRGSILLIVYSAFSAGTVANIWSVIPVETLVLLFCVIAVYLAIAMGLMKAAGKALRLPREDRSVLFFCGSTKSIASGIPIATAIFAPEIVSGVILPAMMYHITQLLVCAVISRRMADTVVEPELSR</sequence>
<evidence type="ECO:0000313" key="2">
    <source>
        <dbReference type="EMBL" id="MBS9722635.1"/>
    </source>
</evidence>
<feature type="transmembrane region" description="Helical" evidence="1">
    <location>
        <begin position="265"/>
        <end position="287"/>
    </location>
</feature>
<dbReference type="InterPro" id="IPR016833">
    <property type="entry name" value="Put_Na-Bile_cotransptr"/>
</dbReference>
<feature type="transmembrane region" description="Helical" evidence="1">
    <location>
        <begin position="71"/>
        <end position="92"/>
    </location>
</feature>
<feature type="transmembrane region" description="Helical" evidence="1">
    <location>
        <begin position="131"/>
        <end position="154"/>
    </location>
</feature>
<name>A0ABS5S012_9HYPH</name>
<feature type="transmembrane region" description="Helical" evidence="1">
    <location>
        <begin position="12"/>
        <end position="29"/>
    </location>
</feature>
<keyword evidence="1" id="KW-1133">Transmembrane helix</keyword>